<organism evidence="2 3">
    <name type="scientific">Candidatus Bacteroides merdipullorum</name>
    <dbReference type="NCBI Taxonomy" id="2838474"/>
    <lineage>
        <taxon>Bacteria</taxon>
        <taxon>Pseudomonadati</taxon>
        <taxon>Bacteroidota</taxon>
        <taxon>Bacteroidia</taxon>
        <taxon>Bacteroidales</taxon>
        <taxon>Bacteroidaceae</taxon>
        <taxon>Bacteroides</taxon>
    </lineage>
</organism>
<evidence type="ECO:0000313" key="3">
    <source>
        <dbReference type="Proteomes" id="UP000824023"/>
    </source>
</evidence>
<dbReference type="SUPFAM" id="SSF48452">
    <property type="entry name" value="TPR-like"/>
    <property type="match status" value="1"/>
</dbReference>
<reference evidence="2" key="2">
    <citation type="submission" date="2021-04" db="EMBL/GenBank/DDBJ databases">
        <authorList>
            <person name="Gilroy R."/>
        </authorList>
    </citation>
    <scope>NUCLEOTIDE SEQUENCE</scope>
    <source>
        <strain evidence="2">ChiHjej12B11-24981</strain>
    </source>
</reference>
<protein>
    <submittedName>
        <fullName evidence="2">Tetratricopeptide repeat protein</fullName>
    </submittedName>
</protein>
<evidence type="ECO:0000256" key="1">
    <source>
        <dbReference type="PROSITE-ProRule" id="PRU00339"/>
    </source>
</evidence>
<proteinExistence type="predicted"/>
<gene>
    <name evidence="2" type="ORF">H9819_07340</name>
</gene>
<dbReference type="Proteomes" id="UP000824023">
    <property type="component" value="Unassembled WGS sequence"/>
</dbReference>
<accession>A0A9D2A530</accession>
<dbReference type="PROSITE" id="PS50005">
    <property type="entry name" value="TPR"/>
    <property type="match status" value="1"/>
</dbReference>
<dbReference type="InterPro" id="IPR011990">
    <property type="entry name" value="TPR-like_helical_dom_sf"/>
</dbReference>
<reference evidence="2" key="1">
    <citation type="journal article" date="2021" name="PeerJ">
        <title>Extensive microbial diversity within the chicken gut microbiome revealed by metagenomics and culture.</title>
        <authorList>
            <person name="Gilroy R."/>
            <person name="Ravi A."/>
            <person name="Getino M."/>
            <person name="Pursley I."/>
            <person name="Horton D.L."/>
            <person name="Alikhan N.F."/>
            <person name="Baker D."/>
            <person name="Gharbi K."/>
            <person name="Hall N."/>
            <person name="Watson M."/>
            <person name="Adriaenssens E.M."/>
            <person name="Foster-Nyarko E."/>
            <person name="Jarju S."/>
            <person name="Secka A."/>
            <person name="Antonio M."/>
            <person name="Oren A."/>
            <person name="Chaudhuri R.R."/>
            <person name="La Ragione R."/>
            <person name="Hildebrand F."/>
            <person name="Pallen M.J."/>
        </authorList>
    </citation>
    <scope>NUCLEOTIDE SEQUENCE</scope>
    <source>
        <strain evidence="2">ChiHjej12B11-24981</strain>
    </source>
</reference>
<dbReference type="Gene3D" id="1.25.40.10">
    <property type="entry name" value="Tetratricopeptide repeat domain"/>
    <property type="match status" value="1"/>
</dbReference>
<dbReference type="SMART" id="SM00028">
    <property type="entry name" value="TPR"/>
    <property type="match status" value="1"/>
</dbReference>
<dbReference type="InterPro" id="IPR019734">
    <property type="entry name" value="TPR_rpt"/>
</dbReference>
<name>A0A9D2A530_9BACE</name>
<dbReference type="EMBL" id="DXCK01000102">
    <property type="protein sequence ID" value="HIZ02043.1"/>
    <property type="molecule type" value="Genomic_DNA"/>
</dbReference>
<comment type="caution">
    <text evidence="2">The sequence shown here is derived from an EMBL/GenBank/DDBJ whole genome shotgun (WGS) entry which is preliminary data.</text>
</comment>
<keyword evidence="1" id="KW-0802">TPR repeat</keyword>
<dbReference type="AlphaFoldDB" id="A0A9D2A530"/>
<sequence>MEQLTLIKEHLRQNQVAEAINALDALLQSDFPHKDQAYYLRGNAHRKQADWRRALDDYQRAADLNPRSPAVEARRALLDILEFYNKDMFNQ</sequence>
<dbReference type="Pfam" id="PF13432">
    <property type="entry name" value="TPR_16"/>
    <property type="match status" value="1"/>
</dbReference>
<evidence type="ECO:0000313" key="2">
    <source>
        <dbReference type="EMBL" id="HIZ02043.1"/>
    </source>
</evidence>
<feature type="repeat" description="TPR" evidence="1">
    <location>
        <begin position="35"/>
        <end position="68"/>
    </location>
</feature>